<dbReference type="AlphaFoldDB" id="A0AAE0V1L3"/>
<dbReference type="InterPro" id="IPR005135">
    <property type="entry name" value="Endo/exonuclease/phosphatase"/>
</dbReference>
<dbReference type="InterPro" id="IPR038717">
    <property type="entry name" value="Tc1-like_DDE_dom"/>
</dbReference>
<dbReference type="Pfam" id="PF13358">
    <property type="entry name" value="DDE_3"/>
    <property type="match status" value="1"/>
</dbReference>
<dbReference type="Gene3D" id="3.30.420.10">
    <property type="entry name" value="Ribonuclease H-like superfamily/Ribonuclease H"/>
    <property type="match status" value="1"/>
</dbReference>
<dbReference type="Proteomes" id="UP001274896">
    <property type="component" value="Unassembled WGS sequence"/>
</dbReference>
<proteinExistence type="predicted"/>
<keyword evidence="3" id="KW-1185">Reference proteome</keyword>
<dbReference type="InterPro" id="IPR036691">
    <property type="entry name" value="Endo/exonu/phosph_ase_sf"/>
</dbReference>
<evidence type="ECO:0000259" key="1">
    <source>
        <dbReference type="PROSITE" id="PS50878"/>
    </source>
</evidence>
<dbReference type="Pfam" id="PF03372">
    <property type="entry name" value="Exo_endo_phos"/>
    <property type="match status" value="1"/>
</dbReference>
<accession>A0AAE0V1L3</accession>
<protein>
    <recommendedName>
        <fullName evidence="1">Reverse transcriptase domain-containing protein</fullName>
    </recommendedName>
</protein>
<dbReference type="GO" id="GO:0006259">
    <property type="term" value="P:DNA metabolic process"/>
    <property type="evidence" value="ECO:0007669"/>
    <property type="project" value="UniProtKB-ARBA"/>
</dbReference>
<gene>
    <name evidence="2" type="ORF">QTP70_011050</name>
</gene>
<dbReference type="EMBL" id="JAUCMX010000011">
    <property type="protein sequence ID" value="KAK3531107.1"/>
    <property type="molecule type" value="Genomic_DNA"/>
</dbReference>
<feature type="domain" description="Reverse transcriptase" evidence="1">
    <location>
        <begin position="464"/>
        <end position="720"/>
    </location>
</feature>
<organism evidence="2 3">
    <name type="scientific">Hemibagrus guttatus</name>
    <dbReference type="NCBI Taxonomy" id="175788"/>
    <lineage>
        <taxon>Eukaryota</taxon>
        <taxon>Metazoa</taxon>
        <taxon>Chordata</taxon>
        <taxon>Craniata</taxon>
        <taxon>Vertebrata</taxon>
        <taxon>Euteleostomi</taxon>
        <taxon>Actinopterygii</taxon>
        <taxon>Neopterygii</taxon>
        <taxon>Teleostei</taxon>
        <taxon>Ostariophysi</taxon>
        <taxon>Siluriformes</taxon>
        <taxon>Bagridae</taxon>
        <taxon>Hemibagrus</taxon>
    </lineage>
</organism>
<sequence>MLNIERRHSHPRSRGHVSSNLIYPPLLSQSQTVVVGGLWNCQSAVRKADFILALASHYSFDFLALTETWIPPQNTATPAALSSAYTFSHSPRESGRGGGTVSFTSPINLFIIVIYRPPGPLGNFLDEMDTLLSVFPSDSTPLTVLGDFNLPSDKLHSSGLLALLNSFSLSFNSCPPTHKEGNVLDLVFTHPSPATDMTVTPLHISDHHLVSFSITLPVLPKRNSQHLSVTRRNLHSISPSSVASCTLSSLPDHESFSSLPLDSATDTLLSSTMDLLCPLSTIRRKNSSPASWLSDVLCNNRRELRSAARKWKKSKLDTDLISYRTLLSKFSLDVTSAKTSFYKEMLETSAQDPRKLHNIFSSLLNPPAPPSPFSLTAKDFATFYTEKIERICQTFTSLPTSPTSHSQHSATPSLTQLSTVASEEVLQITRSCNPTTCRLDPIPSAMLQTISPDLLPFITTVINGSLTSGHVPTAFKKARVIPILKKPALDPSDISNYRPVSLLSFLSKILERIVCNQLSDYLMQNNLHDPNQSGFKAAHSTETALLAVTEKLHAARSAKLSSVLILLDLSAAFDTVNHKTLLSTLRSLGICGTAWEWFASYLDGRSYQVTWKGLTSAPSRLSTGVPQGSVLGPLLFSLYTHSLGKVISSHGFSYHCYADDTQLIFSFPPSDTMASARISACLADISSWMTAHQLKLNPSKTELLIIPGDPSPAQDLAISLRNSIISPTASARNLGVTMDNQLSFSSHVTNVTRSCRFLLYNIRRIRPFLSTQATQVHVQSLVISRLDYCNSLLAGLPLNAIRPLQMIQNAAARLVFNLPKFSHTTPLLRSLHWLPVAARIRFKTLMLAYKAKNGPAPSYLKALVTSRTAPRLLRSTSTARLFPPSLREKGVGLGPLVPVKGTLNASAYQDILDNFMLPVLWEQFGDDPFLFQHDCTPVHKASSIKTWMNEFGVEELDWPAQCPDLNPIEHLWDELERRLRARPSHPTSVPDLTNALLEERYDTVAYEPILKAAIRYKRTTESDSMRYDCDI</sequence>
<dbReference type="PROSITE" id="PS50878">
    <property type="entry name" value="RT_POL"/>
    <property type="match status" value="1"/>
</dbReference>
<dbReference type="Pfam" id="PF00078">
    <property type="entry name" value="RVT_1"/>
    <property type="match status" value="1"/>
</dbReference>
<dbReference type="InterPro" id="IPR000477">
    <property type="entry name" value="RT_dom"/>
</dbReference>
<name>A0AAE0V1L3_9TELE</name>
<evidence type="ECO:0000313" key="2">
    <source>
        <dbReference type="EMBL" id="KAK3531107.1"/>
    </source>
</evidence>
<dbReference type="InterPro" id="IPR043502">
    <property type="entry name" value="DNA/RNA_pol_sf"/>
</dbReference>
<reference evidence="2" key="1">
    <citation type="submission" date="2023-06" db="EMBL/GenBank/DDBJ databases">
        <title>Male Hemibagrus guttatus genome.</title>
        <authorList>
            <person name="Bian C."/>
        </authorList>
    </citation>
    <scope>NUCLEOTIDE SEQUENCE</scope>
    <source>
        <strain evidence="2">Male_cb2023</strain>
        <tissue evidence="2">Muscle</tissue>
    </source>
</reference>
<dbReference type="SUPFAM" id="SSF56672">
    <property type="entry name" value="DNA/RNA polymerases"/>
    <property type="match status" value="1"/>
</dbReference>
<dbReference type="GO" id="GO:0003676">
    <property type="term" value="F:nucleic acid binding"/>
    <property type="evidence" value="ECO:0007669"/>
    <property type="project" value="InterPro"/>
</dbReference>
<comment type="caution">
    <text evidence="2">The sequence shown here is derived from an EMBL/GenBank/DDBJ whole genome shotgun (WGS) entry which is preliminary data.</text>
</comment>
<dbReference type="InterPro" id="IPR036397">
    <property type="entry name" value="RNaseH_sf"/>
</dbReference>
<dbReference type="CDD" id="cd01650">
    <property type="entry name" value="RT_nLTR_like"/>
    <property type="match status" value="1"/>
</dbReference>
<evidence type="ECO:0000313" key="3">
    <source>
        <dbReference type="Proteomes" id="UP001274896"/>
    </source>
</evidence>
<dbReference type="Gene3D" id="3.60.10.10">
    <property type="entry name" value="Endonuclease/exonuclease/phosphatase"/>
    <property type="match status" value="1"/>
</dbReference>
<dbReference type="PANTHER" id="PTHR33332">
    <property type="entry name" value="REVERSE TRANSCRIPTASE DOMAIN-CONTAINING PROTEIN"/>
    <property type="match status" value="1"/>
</dbReference>
<dbReference type="GO" id="GO:0003824">
    <property type="term" value="F:catalytic activity"/>
    <property type="evidence" value="ECO:0007669"/>
    <property type="project" value="InterPro"/>
</dbReference>
<dbReference type="SUPFAM" id="SSF56219">
    <property type="entry name" value="DNase I-like"/>
    <property type="match status" value="1"/>
</dbReference>